<proteinExistence type="predicted"/>
<evidence type="ECO:0000313" key="1">
    <source>
        <dbReference type="EMBL" id="KAF8886688.1"/>
    </source>
</evidence>
<comment type="caution">
    <text evidence="1">The sequence shown here is derived from an EMBL/GenBank/DDBJ whole genome shotgun (WGS) entry which is preliminary data.</text>
</comment>
<accession>A0A9P5TJ24</accession>
<evidence type="ECO:0000313" key="2">
    <source>
        <dbReference type="Proteomes" id="UP000724874"/>
    </source>
</evidence>
<dbReference type="Proteomes" id="UP000724874">
    <property type="component" value="Unassembled WGS sequence"/>
</dbReference>
<name>A0A9P5TJ24_GYMJU</name>
<reference evidence="1" key="1">
    <citation type="submission" date="2020-11" db="EMBL/GenBank/DDBJ databases">
        <authorList>
            <consortium name="DOE Joint Genome Institute"/>
            <person name="Ahrendt S."/>
            <person name="Riley R."/>
            <person name="Andreopoulos W."/>
            <person name="LaButti K."/>
            <person name="Pangilinan J."/>
            <person name="Ruiz-duenas F.J."/>
            <person name="Barrasa J.M."/>
            <person name="Sanchez-Garcia M."/>
            <person name="Camarero S."/>
            <person name="Miyauchi S."/>
            <person name="Serrano A."/>
            <person name="Linde D."/>
            <person name="Babiker R."/>
            <person name="Drula E."/>
            <person name="Ayuso-Fernandez I."/>
            <person name="Pacheco R."/>
            <person name="Padilla G."/>
            <person name="Ferreira P."/>
            <person name="Barriuso J."/>
            <person name="Kellner H."/>
            <person name="Castanera R."/>
            <person name="Alfaro M."/>
            <person name="Ramirez L."/>
            <person name="Pisabarro A.G."/>
            <person name="Kuo A."/>
            <person name="Tritt A."/>
            <person name="Lipzen A."/>
            <person name="He G."/>
            <person name="Yan M."/>
            <person name="Ng V."/>
            <person name="Cullen D."/>
            <person name="Martin F."/>
            <person name="Rosso M.-N."/>
            <person name="Henrissat B."/>
            <person name="Hibbett D."/>
            <person name="Martinez A.T."/>
            <person name="Grigoriev I.V."/>
        </authorList>
    </citation>
    <scope>NUCLEOTIDE SEQUENCE</scope>
    <source>
        <strain evidence="1">AH 44721</strain>
    </source>
</reference>
<dbReference type="EMBL" id="JADNYJ010000094">
    <property type="protein sequence ID" value="KAF8886688.1"/>
    <property type="molecule type" value="Genomic_DNA"/>
</dbReference>
<dbReference type="AlphaFoldDB" id="A0A9P5TJ24"/>
<dbReference type="OrthoDB" id="2727133at2759"/>
<gene>
    <name evidence="1" type="ORF">CPB84DRAFT_1850037</name>
</gene>
<organism evidence="1 2">
    <name type="scientific">Gymnopilus junonius</name>
    <name type="common">Spectacular rustgill mushroom</name>
    <name type="synonym">Gymnopilus spectabilis subsp. junonius</name>
    <dbReference type="NCBI Taxonomy" id="109634"/>
    <lineage>
        <taxon>Eukaryota</taxon>
        <taxon>Fungi</taxon>
        <taxon>Dikarya</taxon>
        <taxon>Basidiomycota</taxon>
        <taxon>Agaricomycotina</taxon>
        <taxon>Agaricomycetes</taxon>
        <taxon>Agaricomycetidae</taxon>
        <taxon>Agaricales</taxon>
        <taxon>Agaricineae</taxon>
        <taxon>Hymenogastraceae</taxon>
        <taxon>Gymnopilus</taxon>
    </lineage>
</organism>
<keyword evidence="2" id="KW-1185">Reference proteome</keyword>
<protein>
    <submittedName>
        <fullName evidence="1">Uncharacterized protein</fullName>
    </submittedName>
</protein>
<sequence length="134" mass="14938">MAISLRYPSTSAPTLSEIITMSATVFTGKFNYSPYASNENFFLTFVDGWVERGQVLVFSTFTKDAAGVDKRPFDLTTKYVLVGQDQYLTKFTINDLDKKAYYFFNGTRNADGTVTLTLVHGSSNLATINLTKLN</sequence>